<feature type="transmembrane region" description="Helical" evidence="7">
    <location>
        <begin position="124"/>
        <end position="145"/>
    </location>
</feature>
<comment type="similarity">
    <text evidence="7">Belongs to the TRAP transporter small permease family.</text>
</comment>
<proteinExistence type="inferred from homology"/>
<gene>
    <name evidence="9" type="ORF">DSW25_09955</name>
</gene>
<feature type="domain" description="Tripartite ATP-independent periplasmic transporters DctQ component" evidence="8">
    <location>
        <begin position="63"/>
        <end position="171"/>
    </location>
</feature>
<evidence type="ECO:0000256" key="7">
    <source>
        <dbReference type="RuleBase" id="RU369079"/>
    </source>
</evidence>
<evidence type="ECO:0000256" key="4">
    <source>
        <dbReference type="ARBA" id="ARBA00022692"/>
    </source>
</evidence>
<organism evidence="9 10">
    <name type="scientific">Sulfitobacter donghicola DSW-25 = KCTC 12864 = JCM 14565</name>
    <dbReference type="NCBI Taxonomy" id="1300350"/>
    <lineage>
        <taxon>Bacteria</taxon>
        <taxon>Pseudomonadati</taxon>
        <taxon>Pseudomonadota</taxon>
        <taxon>Alphaproteobacteria</taxon>
        <taxon>Rhodobacterales</taxon>
        <taxon>Roseobacteraceae</taxon>
        <taxon>Sulfitobacter</taxon>
    </lineage>
</organism>
<dbReference type="OrthoDB" id="9797534at2"/>
<feature type="transmembrane region" description="Helical" evidence="7">
    <location>
        <begin position="12"/>
        <end position="30"/>
    </location>
</feature>
<dbReference type="Proteomes" id="UP000027734">
    <property type="component" value="Unassembled WGS sequence"/>
</dbReference>
<evidence type="ECO:0000256" key="6">
    <source>
        <dbReference type="ARBA" id="ARBA00023136"/>
    </source>
</evidence>
<dbReference type="STRING" id="1300350.Z948_2875"/>
<keyword evidence="2 7" id="KW-0813">Transport</keyword>
<evidence type="ECO:0000256" key="1">
    <source>
        <dbReference type="ARBA" id="ARBA00004651"/>
    </source>
</evidence>
<evidence type="ECO:0000256" key="3">
    <source>
        <dbReference type="ARBA" id="ARBA00022475"/>
    </source>
</evidence>
<comment type="subcellular location">
    <subcellularLocation>
        <location evidence="7">Cell inner membrane</location>
        <topology evidence="7">Multi-pass membrane protein</topology>
    </subcellularLocation>
    <subcellularLocation>
        <location evidence="1">Cell membrane</location>
        <topology evidence="1">Multi-pass membrane protein</topology>
    </subcellularLocation>
</comment>
<keyword evidence="10" id="KW-1185">Reference proteome</keyword>
<feature type="transmembrane region" description="Helical" evidence="7">
    <location>
        <begin position="198"/>
        <end position="217"/>
    </location>
</feature>
<dbReference type="InterPro" id="IPR055348">
    <property type="entry name" value="DctQ"/>
</dbReference>
<evidence type="ECO:0000313" key="9">
    <source>
        <dbReference type="EMBL" id="KEJ89331.1"/>
    </source>
</evidence>
<reference evidence="9 10" key="1">
    <citation type="submission" date="2014-01" db="EMBL/GenBank/DDBJ databases">
        <title>Sulfitobacter donghicola JCM 14565 Genome Sequencing.</title>
        <authorList>
            <person name="Lai Q."/>
            <person name="Hong Z."/>
        </authorList>
    </citation>
    <scope>NUCLEOTIDE SEQUENCE [LARGE SCALE GENOMIC DNA]</scope>
    <source>
        <strain evidence="9 10">JCM 14565</strain>
    </source>
</reference>
<dbReference type="GO" id="GO:0022857">
    <property type="term" value="F:transmembrane transporter activity"/>
    <property type="evidence" value="ECO:0007669"/>
    <property type="project" value="UniProtKB-UniRule"/>
</dbReference>
<comment type="subunit">
    <text evidence="7">The complex comprises the extracytoplasmic solute receptor protein and the two transmembrane proteins.</text>
</comment>
<comment type="function">
    <text evidence="7">Part of the tripartite ATP-independent periplasmic (TRAP) transport system.</text>
</comment>
<sequence length="237" mass="26389">MRDWSPVLGLPLWVWLFVLPSLFGLFCFFARPKLERVMRPIWRVLDGVYFASGAIAACFMVTILLLIVAQMVARWTDIALPGTTEFAGYAMAATSFFALCHALTRGAHIRVSIILNWNRHTSRWLDLFAVFGAAVIATYFARFAVKTNIFSEMLNDRTQGQDQIPEWVVTLFSLPATPVGEWGNALGNASSKLVYTPVWIPQLAMSAGAILLAIALWDTLYRTIITGENPIVSEGVE</sequence>
<evidence type="ECO:0000259" key="8">
    <source>
        <dbReference type="Pfam" id="PF04290"/>
    </source>
</evidence>
<comment type="caution">
    <text evidence="9">The sequence shown here is derived from an EMBL/GenBank/DDBJ whole genome shotgun (WGS) entry which is preliminary data.</text>
</comment>
<feature type="transmembrane region" description="Helical" evidence="7">
    <location>
        <begin position="50"/>
        <end position="74"/>
    </location>
</feature>
<dbReference type="eggNOG" id="COG4665">
    <property type="taxonomic scope" value="Bacteria"/>
</dbReference>
<keyword evidence="6 7" id="KW-0472">Membrane</keyword>
<dbReference type="AlphaFoldDB" id="A0A073III1"/>
<dbReference type="EMBL" id="JAMC01000003">
    <property type="protein sequence ID" value="KEJ89331.1"/>
    <property type="molecule type" value="Genomic_DNA"/>
</dbReference>
<feature type="transmembrane region" description="Helical" evidence="7">
    <location>
        <begin position="86"/>
        <end position="104"/>
    </location>
</feature>
<dbReference type="RefSeq" id="WP_025060180.1">
    <property type="nucleotide sequence ID" value="NZ_JAMC01000003.1"/>
</dbReference>
<keyword evidence="5 7" id="KW-1133">Transmembrane helix</keyword>
<keyword evidence="3" id="KW-1003">Cell membrane</keyword>
<dbReference type="GO" id="GO:0005886">
    <property type="term" value="C:plasma membrane"/>
    <property type="evidence" value="ECO:0007669"/>
    <property type="project" value="UniProtKB-SubCell"/>
</dbReference>
<evidence type="ECO:0000256" key="2">
    <source>
        <dbReference type="ARBA" id="ARBA00022448"/>
    </source>
</evidence>
<keyword evidence="7" id="KW-0997">Cell inner membrane</keyword>
<protein>
    <recommendedName>
        <fullName evidence="7">TRAP transporter small permease protein</fullName>
    </recommendedName>
</protein>
<evidence type="ECO:0000313" key="10">
    <source>
        <dbReference type="Proteomes" id="UP000027734"/>
    </source>
</evidence>
<name>A0A073III1_9RHOB</name>
<dbReference type="Pfam" id="PF04290">
    <property type="entry name" value="DctQ"/>
    <property type="match status" value="1"/>
</dbReference>
<accession>A0A073III1</accession>
<evidence type="ECO:0000256" key="5">
    <source>
        <dbReference type="ARBA" id="ARBA00022989"/>
    </source>
</evidence>
<keyword evidence="4 7" id="KW-0812">Transmembrane</keyword>
<comment type="caution">
    <text evidence="7">Lacks conserved residue(s) required for the propagation of feature annotation.</text>
</comment>